<evidence type="ECO:0000313" key="4">
    <source>
        <dbReference type="Proteomes" id="UP001595921"/>
    </source>
</evidence>
<organism evidence="3 4">
    <name type="scientific">Halobium salinum</name>
    <dbReference type="NCBI Taxonomy" id="1364940"/>
    <lineage>
        <taxon>Archaea</taxon>
        <taxon>Methanobacteriati</taxon>
        <taxon>Methanobacteriota</taxon>
        <taxon>Stenosarchaea group</taxon>
        <taxon>Halobacteria</taxon>
        <taxon>Halobacteriales</taxon>
        <taxon>Haloferacaceae</taxon>
        <taxon>Halobium</taxon>
    </lineage>
</organism>
<comment type="caution">
    <text evidence="3">The sequence shown here is derived from an EMBL/GenBank/DDBJ whole genome shotgun (WGS) entry which is preliminary data.</text>
</comment>
<name>A0ABD5PAN9_9EURY</name>
<gene>
    <name evidence="3" type="ORF">ACFO0N_08485</name>
</gene>
<evidence type="ECO:0000313" key="3">
    <source>
        <dbReference type="EMBL" id="MFC4357982.1"/>
    </source>
</evidence>
<evidence type="ECO:0000256" key="1">
    <source>
        <dbReference type="SAM" id="MobiDB-lite"/>
    </source>
</evidence>
<keyword evidence="4" id="KW-1185">Reference proteome</keyword>
<dbReference type="AlphaFoldDB" id="A0ABD5PAN9"/>
<dbReference type="SUPFAM" id="SSF52540">
    <property type="entry name" value="P-loop containing nucleoside triphosphate hydrolases"/>
    <property type="match status" value="1"/>
</dbReference>
<feature type="region of interest" description="Disordered" evidence="1">
    <location>
        <begin position="454"/>
        <end position="473"/>
    </location>
</feature>
<protein>
    <submittedName>
        <fullName evidence="3">PD-(D/E)XK nuclease family protein</fullName>
    </submittedName>
</protein>
<dbReference type="InterPro" id="IPR038726">
    <property type="entry name" value="PDDEXK_AddAB-type"/>
</dbReference>
<accession>A0ABD5PAN9</accession>
<dbReference type="RefSeq" id="WP_267624436.1">
    <property type="nucleotide sequence ID" value="NZ_JAODIW010000008.1"/>
</dbReference>
<evidence type="ECO:0000259" key="2">
    <source>
        <dbReference type="Pfam" id="PF12705"/>
    </source>
</evidence>
<sequence>MPIKRAKSLQILYEDVSDRDLVLTPDAPLASALNRHLDRPHLGDFATTPRRLAAGRREQVEERTVFLELLHETDLSWKQAAYFGEEIIHCWEYTAEPDGILQYDSFDNSKVECAVEQVRHLDTTSRHLTDYSIDDSTDVAVIGESQLTELERSVLPEEYASIDRFTDEPFEMPSFCCFDSSADILQTVLNALTDHPPEDIAVVLDGRSEFSTLLEGALDAAEIPFYGGPGFLDDIDHRTFLRLLRAAFRGSQVRVADVQPILQHLGIDIGVVHDEKRLHTLDELEAKWLVDWCEQVQDGHWTFEMALSKYESILGSAQFDAFHEELTALGIASETVTEDAVNNLEFYLQSYEVPTDHENEGVLLADAKSATHVDRPLVFYLGLDDGWTRTPPQRPWADRQTEFDRHLSQFQLLIQNGAAQHYLVRDTVGGSPVTPCLYFEELLDDSFSRFSEVSNERYRPSRPNSDEGMTTSDHVLTTPTELTTVSQSSLSTYVNSPRDYFFDRIVESPNKDYFREGNLFHDFAEFYVHNPHLVSDDVLDEVVDSILDEMEPFMRDIDRPVKRTRYEAGLSNLIEFLGANAPKPSLLTKSPSGDKRNIFVELLGGSVGSNETERWFENESLGVKGKIDLVQSPSHLVDYKSGSKKSAKEVVTNSALETPSDTPDYQALLYLLHQQAQNPDAELEFTFVHFFENVDDIVRGEANADDILTTVTYQPTSYVEYIKQEDVFARLRDDGAGDCQKTFSKASYDDYAGVFDEVSFPVTRDSDELIDSTFGELLTSRMQDAVGEYKYVSNGCKQAMRELVRIRNRNYFEDDLEAFGEFVDQRLTELNRRHRGEERFPITELLDEPNYRRVDHRDLLLEAER</sequence>
<dbReference type="Pfam" id="PF12705">
    <property type="entry name" value="PDDEXK_1"/>
    <property type="match status" value="1"/>
</dbReference>
<feature type="domain" description="PD-(D/E)XK endonuclease-like" evidence="2">
    <location>
        <begin position="484"/>
        <end position="682"/>
    </location>
</feature>
<dbReference type="EMBL" id="JBHSDS010000006">
    <property type="protein sequence ID" value="MFC4357982.1"/>
    <property type="molecule type" value="Genomic_DNA"/>
</dbReference>
<dbReference type="InterPro" id="IPR027417">
    <property type="entry name" value="P-loop_NTPase"/>
</dbReference>
<proteinExistence type="predicted"/>
<dbReference type="Proteomes" id="UP001595921">
    <property type="component" value="Unassembled WGS sequence"/>
</dbReference>
<reference evidence="3 4" key="1">
    <citation type="journal article" date="2019" name="Int. J. Syst. Evol. Microbiol.">
        <title>The Global Catalogue of Microorganisms (GCM) 10K type strain sequencing project: providing services to taxonomists for standard genome sequencing and annotation.</title>
        <authorList>
            <consortium name="The Broad Institute Genomics Platform"/>
            <consortium name="The Broad Institute Genome Sequencing Center for Infectious Disease"/>
            <person name="Wu L."/>
            <person name="Ma J."/>
        </authorList>
    </citation>
    <scope>NUCLEOTIDE SEQUENCE [LARGE SCALE GENOMIC DNA]</scope>
    <source>
        <strain evidence="3 4">CGMCC 1.12553</strain>
    </source>
</reference>